<comment type="caution">
    <text evidence="2">The sequence shown here is derived from an EMBL/GenBank/DDBJ whole genome shotgun (WGS) entry which is preliminary data.</text>
</comment>
<dbReference type="Gene3D" id="3.20.20.150">
    <property type="entry name" value="Divalent-metal-dependent TIM barrel enzymes"/>
    <property type="match status" value="1"/>
</dbReference>
<evidence type="ECO:0000259" key="1">
    <source>
        <dbReference type="Pfam" id="PF01261"/>
    </source>
</evidence>
<reference evidence="2 3" key="1">
    <citation type="submission" date="2009-04" db="EMBL/GenBank/DDBJ databases">
        <authorList>
            <person name="Qin X."/>
            <person name="Bachman B."/>
            <person name="Battles P."/>
            <person name="Bell A."/>
            <person name="Bess C."/>
            <person name="Bickham C."/>
            <person name="Chaboub L."/>
            <person name="Chen D."/>
            <person name="Coyle M."/>
            <person name="Deiros D.R."/>
            <person name="Dinh H."/>
            <person name="Forbes L."/>
            <person name="Fowler G."/>
            <person name="Francisco L."/>
            <person name="Fu Q."/>
            <person name="Gubbala S."/>
            <person name="Hale W."/>
            <person name="Han Y."/>
            <person name="Hemphill L."/>
            <person name="Highlander S.K."/>
            <person name="Hirani K."/>
            <person name="Hogues M."/>
            <person name="Jackson L."/>
            <person name="Jakkamsetti A."/>
            <person name="Javaid M."/>
            <person name="Jiang H."/>
            <person name="Korchina V."/>
            <person name="Kovar C."/>
            <person name="Lara F."/>
            <person name="Lee S."/>
            <person name="Mata R."/>
            <person name="Mathew T."/>
            <person name="Moen C."/>
            <person name="Morales K."/>
            <person name="Munidasa M."/>
            <person name="Nazareth L."/>
            <person name="Ngo R."/>
            <person name="Nguyen L."/>
            <person name="Okwuonu G."/>
            <person name="Ongeri F."/>
            <person name="Patil S."/>
            <person name="Petrosino J."/>
            <person name="Pham C."/>
            <person name="Pham P."/>
            <person name="Pu L.-L."/>
            <person name="Puazo M."/>
            <person name="Raj R."/>
            <person name="Reid J."/>
            <person name="Rouhana J."/>
            <person name="Saada N."/>
            <person name="Shang Y."/>
            <person name="Simmons D."/>
            <person name="Thornton R."/>
            <person name="Warren J."/>
            <person name="Weissenberger G."/>
            <person name="Zhang J."/>
            <person name="Zhang L."/>
            <person name="Zhou C."/>
            <person name="Zhu D."/>
            <person name="Muzny D."/>
            <person name="Worley K."/>
            <person name="Gibbs R."/>
        </authorList>
    </citation>
    <scope>NUCLEOTIDE SEQUENCE [LARGE SCALE GENOMIC DNA]</scope>
    <source>
        <strain evidence="2 3">ATCC 33313</strain>
    </source>
</reference>
<accession>C5R9X7</accession>
<evidence type="ECO:0000313" key="2">
    <source>
        <dbReference type="EMBL" id="EER74999.1"/>
    </source>
</evidence>
<name>C5R9X7_WEIPA</name>
<keyword evidence="3" id="KW-1185">Reference proteome</keyword>
<dbReference type="HOGENOM" id="CLU_087946_0_0_9"/>
<organism evidence="2 3">
    <name type="scientific">Weissella paramesenteroides ATCC 33313</name>
    <dbReference type="NCBI Taxonomy" id="585506"/>
    <lineage>
        <taxon>Bacteria</taxon>
        <taxon>Bacillati</taxon>
        <taxon>Bacillota</taxon>
        <taxon>Bacilli</taxon>
        <taxon>Lactobacillales</taxon>
        <taxon>Lactobacillaceae</taxon>
        <taxon>Weissella</taxon>
    </lineage>
</organism>
<evidence type="ECO:0000313" key="3">
    <source>
        <dbReference type="Proteomes" id="UP000004528"/>
    </source>
</evidence>
<dbReference type="Pfam" id="PF01261">
    <property type="entry name" value="AP_endonuc_2"/>
    <property type="match status" value="1"/>
</dbReference>
<dbReference type="Proteomes" id="UP000004528">
    <property type="component" value="Unassembled WGS sequence"/>
</dbReference>
<proteinExistence type="predicted"/>
<gene>
    <name evidence="2" type="ORF">HMPREF0877_0772</name>
</gene>
<dbReference type="eggNOG" id="COG1082">
    <property type="taxonomic scope" value="Bacteria"/>
</dbReference>
<dbReference type="EMBL" id="ACKU01000010">
    <property type="protein sequence ID" value="EER74999.1"/>
    <property type="molecule type" value="Genomic_DNA"/>
</dbReference>
<dbReference type="STRING" id="585506.HMPREF0877_0772"/>
<sequence>MNGGTVMQLGLKASTNKDQIDDRLQYHPDVFEFHLTDQDFTTDGWEHFLKMVSYVSDQVPHIVFHHPMKWHDQRCELYTNPSVNPELYEFVIQSAARLIKLAAQTNSYALVHGAYKSAISNITTQWPTIAAAQDAVFNEMERLREIAPEHVVFENGISPVYGYGDPELENRIIQANLPLAFDISHAFIAVHADNDALIESLRHLKLQVKHYHLVDSMGQDHDSLPLGKGLVDWQRVVNELNPTASRIYEINLADQRHCQEMMASHQYLTQIVAEKNNQTLV</sequence>
<protein>
    <recommendedName>
        <fullName evidence="1">Xylose isomerase-like TIM barrel domain-containing protein</fullName>
    </recommendedName>
</protein>
<feature type="domain" description="Xylose isomerase-like TIM barrel" evidence="1">
    <location>
        <begin position="81"/>
        <end position="242"/>
    </location>
</feature>
<dbReference type="InterPro" id="IPR013022">
    <property type="entry name" value="Xyl_isomerase-like_TIM-brl"/>
</dbReference>
<dbReference type="InterPro" id="IPR036237">
    <property type="entry name" value="Xyl_isomerase-like_sf"/>
</dbReference>
<dbReference type="SUPFAM" id="SSF51658">
    <property type="entry name" value="Xylose isomerase-like"/>
    <property type="match status" value="1"/>
</dbReference>
<dbReference type="AlphaFoldDB" id="C5R9X7"/>